<gene>
    <name evidence="2" type="ORF">KL86CLO1_10223</name>
</gene>
<dbReference type="EMBL" id="FLUN01000001">
    <property type="protein sequence ID" value="SBV92240.1"/>
    <property type="molecule type" value="Genomic_DNA"/>
</dbReference>
<evidence type="ECO:0000313" key="2">
    <source>
        <dbReference type="EMBL" id="SBV92240.1"/>
    </source>
</evidence>
<name>A0A212IYJ4_9FIRM</name>
<proteinExistence type="predicted"/>
<dbReference type="Pfam" id="PF04977">
    <property type="entry name" value="DivIC"/>
    <property type="match status" value="1"/>
</dbReference>
<organism evidence="2">
    <name type="scientific">uncultured Eubacteriales bacterium</name>
    <dbReference type="NCBI Taxonomy" id="172733"/>
    <lineage>
        <taxon>Bacteria</taxon>
        <taxon>Bacillati</taxon>
        <taxon>Bacillota</taxon>
        <taxon>Clostridia</taxon>
        <taxon>Eubacteriales</taxon>
        <taxon>environmental samples</taxon>
    </lineage>
</organism>
<reference evidence="2" key="1">
    <citation type="submission" date="2016-04" db="EMBL/GenBank/DDBJ databases">
        <authorList>
            <person name="Evans L.H."/>
            <person name="Alamgir A."/>
            <person name="Owens N."/>
            <person name="Weber N.D."/>
            <person name="Virtaneva K."/>
            <person name="Barbian K."/>
            <person name="Babar A."/>
            <person name="Rosenke K."/>
        </authorList>
    </citation>
    <scope>NUCLEOTIDE SEQUENCE</scope>
    <source>
        <strain evidence="2">86</strain>
    </source>
</reference>
<dbReference type="AlphaFoldDB" id="A0A212IYJ4"/>
<protein>
    <submittedName>
        <fullName evidence="2">Septum formation initiator</fullName>
    </submittedName>
</protein>
<keyword evidence="1" id="KW-0175">Coiled coil</keyword>
<sequence>MRTKKAGLATKLVVLALLIGLSITLLDMRAQLQNAQTQKEALETQVQAQTQVNADLNDAVQNKDDPQRQEDIARDALGLVKPGEIILKVTE</sequence>
<feature type="coiled-coil region" evidence="1">
    <location>
        <begin position="25"/>
        <end position="59"/>
    </location>
</feature>
<dbReference type="InterPro" id="IPR007060">
    <property type="entry name" value="FtsL/DivIC"/>
</dbReference>
<evidence type="ECO:0000256" key="1">
    <source>
        <dbReference type="SAM" id="Coils"/>
    </source>
</evidence>
<accession>A0A212IYJ4</accession>